<dbReference type="GO" id="GO:0004252">
    <property type="term" value="F:serine-type endopeptidase activity"/>
    <property type="evidence" value="ECO:0007669"/>
    <property type="project" value="UniProtKB-UniRule"/>
</dbReference>
<evidence type="ECO:0000259" key="8">
    <source>
        <dbReference type="Pfam" id="PF00082"/>
    </source>
</evidence>
<dbReference type="GO" id="GO:0006508">
    <property type="term" value="P:proteolysis"/>
    <property type="evidence" value="ECO:0007669"/>
    <property type="project" value="UniProtKB-KW"/>
</dbReference>
<evidence type="ECO:0000256" key="5">
    <source>
        <dbReference type="PROSITE-ProRule" id="PRU01240"/>
    </source>
</evidence>
<feature type="active site" description="Charge relay system" evidence="5">
    <location>
        <position position="456"/>
    </location>
</feature>
<dbReference type="Pfam" id="PF00082">
    <property type="entry name" value="Peptidase_S8"/>
    <property type="match status" value="1"/>
</dbReference>
<dbReference type="PANTHER" id="PTHR43399:SF4">
    <property type="entry name" value="CELL WALL-ASSOCIATED PROTEASE"/>
    <property type="match status" value="1"/>
</dbReference>
<dbReference type="PROSITE" id="PS00138">
    <property type="entry name" value="SUBTILASE_SER"/>
    <property type="match status" value="1"/>
</dbReference>
<dbReference type="InterPro" id="IPR000209">
    <property type="entry name" value="Peptidase_S8/S53_dom"/>
</dbReference>
<reference evidence="9" key="1">
    <citation type="submission" date="2022-04" db="EMBL/GenBank/DDBJ databases">
        <title>Mucilaginibacter sp. RS28 isolated from freshwater.</title>
        <authorList>
            <person name="Ko S.-R."/>
        </authorList>
    </citation>
    <scope>NUCLEOTIDE SEQUENCE</scope>
    <source>
        <strain evidence="9">RS28</strain>
    </source>
</reference>
<comment type="caution">
    <text evidence="9">The sequence shown here is derived from an EMBL/GenBank/DDBJ whole genome shotgun (WGS) entry which is preliminary data.</text>
</comment>
<evidence type="ECO:0000313" key="10">
    <source>
        <dbReference type="Proteomes" id="UP001139450"/>
    </source>
</evidence>
<dbReference type="CDD" id="cd07483">
    <property type="entry name" value="Peptidases_S8_Subtilisin_Novo-like"/>
    <property type="match status" value="1"/>
</dbReference>
<evidence type="ECO:0000256" key="2">
    <source>
        <dbReference type="ARBA" id="ARBA00022670"/>
    </source>
</evidence>
<dbReference type="InterPro" id="IPR015500">
    <property type="entry name" value="Peptidase_S8_subtilisin-rel"/>
</dbReference>
<dbReference type="PANTHER" id="PTHR43399">
    <property type="entry name" value="SUBTILISIN-RELATED"/>
    <property type="match status" value="1"/>
</dbReference>
<dbReference type="InterPro" id="IPR022398">
    <property type="entry name" value="Peptidase_S8_His-AS"/>
</dbReference>
<evidence type="ECO:0000256" key="1">
    <source>
        <dbReference type="ARBA" id="ARBA00011073"/>
    </source>
</evidence>
<feature type="active site" description="Charge relay system" evidence="5">
    <location>
        <position position="287"/>
    </location>
</feature>
<gene>
    <name evidence="9" type="ORF">MUY27_06815</name>
</gene>
<dbReference type="EMBL" id="JALJEJ010000002">
    <property type="protein sequence ID" value="MCJ8209414.1"/>
    <property type="molecule type" value="Genomic_DNA"/>
</dbReference>
<dbReference type="InterPro" id="IPR051048">
    <property type="entry name" value="Peptidase_S8/S53_subtilisin"/>
</dbReference>
<feature type="coiled-coil region" evidence="6">
    <location>
        <begin position="155"/>
        <end position="182"/>
    </location>
</feature>
<dbReference type="PROSITE" id="PS00137">
    <property type="entry name" value="SUBTILASE_HIS"/>
    <property type="match status" value="1"/>
</dbReference>
<evidence type="ECO:0000256" key="6">
    <source>
        <dbReference type="SAM" id="Coils"/>
    </source>
</evidence>
<dbReference type="SUPFAM" id="SSF52743">
    <property type="entry name" value="Subtilisin-like"/>
    <property type="match status" value="1"/>
</dbReference>
<dbReference type="InterPro" id="IPR036852">
    <property type="entry name" value="Peptidase_S8/S53_dom_sf"/>
</dbReference>
<evidence type="ECO:0000313" key="9">
    <source>
        <dbReference type="EMBL" id="MCJ8209414.1"/>
    </source>
</evidence>
<dbReference type="RefSeq" id="WP_245129242.1">
    <property type="nucleotide sequence ID" value="NZ_JALJEJ010000002.1"/>
</dbReference>
<dbReference type="Gene3D" id="3.40.50.200">
    <property type="entry name" value="Peptidase S8/S53 domain"/>
    <property type="match status" value="2"/>
</dbReference>
<dbReference type="Proteomes" id="UP001139450">
    <property type="component" value="Unassembled WGS sequence"/>
</dbReference>
<dbReference type="PROSITE" id="PS51892">
    <property type="entry name" value="SUBTILASE"/>
    <property type="match status" value="1"/>
</dbReference>
<organism evidence="9 10">
    <name type="scientific">Mucilaginibacter straminoryzae</name>
    <dbReference type="NCBI Taxonomy" id="2932774"/>
    <lineage>
        <taxon>Bacteria</taxon>
        <taxon>Pseudomonadati</taxon>
        <taxon>Bacteroidota</taxon>
        <taxon>Sphingobacteriia</taxon>
        <taxon>Sphingobacteriales</taxon>
        <taxon>Sphingobacteriaceae</taxon>
        <taxon>Mucilaginibacter</taxon>
    </lineage>
</organism>
<dbReference type="AlphaFoldDB" id="A0A9X2B8A3"/>
<dbReference type="InterPro" id="IPR034080">
    <property type="entry name" value="Protease_P7-like_dom"/>
</dbReference>
<evidence type="ECO:0000256" key="4">
    <source>
        <dbReference type="ARBA" id="ARBA00022825"/>
    </source>
</evidence>
<evidence type="ECO:0000256" key="3">
    <source>
        <dbReference type="ARBA" id="ARBA00022801"/>
    </source>
</evidence>
<accession>A0A9X2B8A3</accession>
<feature type="domain" description="Peptidase S8/S53" evidence="8">
    <location>
        <begin position="65"/>
        <end position="491"/>
    </location>
</feature>
<protein>
    <submittedName>
        <fullName evidence="9">S8 family peptidase</fullName>
    </submittedName>
</protein>
<keyword evidence="2 5" id="KW-0645">Protease</keyword>
<proteinExistence type="inferred from homology"/>
<keyword evidence="10" id="KW-1185">Reference proteome</keyword>
<feature type="chain" id="PRO_5040995601" evidence="7">
    <location>
        <begin position="26"/>
        <end position="533"/>
    </location>
</feature>
<feature type="active site" description="Charge relay system" evidence="5">
    <location>
        <position position="71"/>
    </location>
</feature>
<keyword evidence="4 5" id="KW-0720">Serine protease</keyword>
<keyword evidence="3 5" id="KW-0378">Hydrolase</keyword>
<dbReference type="PRINTS" id="PR00723">
    <property type="entry name" value="SUBTILISIN"/>
</dbReference>
<name>A0A9X2B8A3_9SPHI</name>
<feature type="signal peptide" evidence="7">
    <location>
        <begin position="1"/>
        <end position="25"/>
    </location>
</feature>
<dbReference type="InterPro" id="IPR023828">
    <property type="entry name" value="Peptidase_S8_Ser-AS"/>
</dbReference>
<comment type="similarity">
    <text evidence="1 5">Belongs to the peptidase S8 family.</text>
</comment>
<sequence>MNITPSLKKVIGLCLPLLFSISAIAQPVRPKANWQNLDLQADGMFGISTEKAYNELLKDKKPVPVIVAVLDGGVDINHEDLKNVIWVNTKEIAGNGIDDDHNGYADDVNGWNFLGSKKGNVEFDNLEITRILKKDWYKYAYADTTKLSKDELAKYHQQQKLSRELNDKLEDARKNLDLYTKVKTVYERVFKKIGKQEPTLEDFADFIPDNPMEAQVKMVTMRELPKAKNFKEFYAQSIIDPIKFCNEEINYHLNLDYDSRDIVGDDYNNSNEHYYGNPTVNGPTTTHGTHVAGIIGASRDNGIGVKGVANNVQIMSVNCVPNGDERDKDIANAIRYAVDNGAKVINMSFGRPYCTDKAVVDEAIKYAMSKDVLLVHAAGNDNEDLDKKANYPTPFYNDGGHADAWLTVGASGFRDDQTLKADFSNYGKQTVDVFAPGIKINSTVPGSAYVEYGGTSMASPVVAGLAALIRSYYPKLTAVQVKEIIIASVVKVNHNVDIERKGKIKHIAFADLCRTGGIVNAYQALKLAESRAN</sequence>
<keyword evidence="6" id="KW-0175">Coiled coil</keyword>
<keyword evidence="7" id="KW-0732">Signal</keyword>
<evidence type="ECO:0000256" key="7">
    <source>
        <dbReference type="SAM" id="SignalP"/>
    </source>
</evidence>